<reference evidence="2" key="1">
    <citation type="submission" date="2014-08" db="EMBL/GenBank/DDBJ databases">
        <authorList>
            <person name="Sharma Rahul"/>
            <person name="Thines Marco"/>
        </authorList>
    </citation>
    <scope>NUCLEOTIDE SEQUENCE</scope>
</reference>
<feature type="region of interest" description="Disordered" evidence="1">
    <location>
        <begin position="213"/>
        <end position="275"/>
    </location>
</feature>
<proteinExistence type="predicted"/>
<feature type="region of interest" description="Disordered" evidence="1">
    <location>
        <begin position="1"/>
        <end position="46"/>
    </location>
</feature>
<evidence type="ECO:0000313" key="2">
    <source>
        <dbReference type="EMBL" id="CED82385.1"/>
    </source>
</evidence>
<sequence length="275" mass="28963">MPTAVPPTSNSLPSSRPVLRSNNSFSISSTHRPSLLPPAESEGLSVSQETTFPMGHTVTNKAPILRRNKSLTLPLGPTALLHRSLPPGPIPVRLQNSLYLQSSSSPFYQRAMHSRHTSVQSPSARVPVSQPSGHSGSYFNITTGPTSHQSSRRSRSSSFSSIVSSSSDSSIDSLSPSANSSTPSLASSVTSSEAEDQDFMIASVESISFSMELGPALDSQEKDTKGGEKVSSNVKKSSSRPLSFGSYSSRLSSVPASPPDELEESAVGESVLVDA</sequence>
<dbReference type="AlphaFoldDB" id="A0A0F7SPH1"/>
<feature type="compositionally biased region" description="Basic and acidic residues" evidence="1">
    <location>
        <begin position="219"/>
        <end position="228"/>
    </location>
</feature>
<feature type="compositionally biased region" description="Low complexity" evidence="1">
    <location>
        <begin position="243"/>
        <end position="253"/>
    </location>
</feature>
<dbReference type="EMBL" id="LN483124">
    <property type="protein sequence ID" value="CED82385.1"/>
    <property type="molecule type" value="Genomic_DNA"/>
</dbReference>
<name>A0A0F7SPH1_PHARH</name>
<protein>
    <submittedName>
        <fullName evidence="2">Uncharacterized protein</fullName>
    </submittedName>
</protein>
<feature type="compositionally biased region" description="Polar residues" evidence="1">
    <location>
        <begin position="117"/>
        <end position="146"/>
    </location>
</feature>
<feature type="compositionally biased region" description="Polar residues" evidence="1">
    <location>
        <begin position="1"/>
        <end position="32"/>
    </location>
</feature>
<evidence type="ECO:0000256" key="1">
    <source>
        <dbReference type="SAM" id="MobiDB-lite"/>
    </source>
</evidence>
<organism evidence="2">
    <name type="scientific">Phaffia rhodozyma</name>
    <name type="common">Yeast</name>
    <name type="synonym">Xanthophyllomyces dendrorhous</name>
    <dbReference type="NCBI Taxonomy" id="264483"/>
    <lineage>
        <taxon>Eukaryota</taxon>
        <taxon>Fungi</taxon>
        <taxon>Dikarya</taxon>
        <taxon>Basidiomycota</taxon>
        <taxon>Agaricomycotina</taxon>
        <taxon>Tremellomycetes</taxon>
        <taxon>Cystofilobasidiales</taxon>
        <taxon>Mrakiaceae</taxon>
        <taxon>Phaffia</taxon>
    </lineage>
</organism>
<accession>A0A0F7SPH1</accession>
<feature type="compositionally biased region" description="Low complexity" evidence="1">
    <location>
        <begin position="156"/>
        <end position="192"/>
    </location>
</feature>
<feature type="region of interest" description="Disordered" evidence="1">
    <location>
        <begin position="109"/>
        <end position="194"/>
    </location>
</feature>